<dbReference type="KEGG" id="lcd:clem_12780"/>
<organism evidence="1 2">
    <name type="scientific">Legionella clemsonensis</name>
    <dbReference type="NCBI Taxonomy" id="1867846"/>
    <lineage>
        <taxon>Bacteria</taxon>
        <taxon>Pseudomonadati</taxon>
        <taxon>Pseudomonadota</taxon>
        <taxon>Gammaproteobacteria</taxon>
        <taxon>Legionellales</taxon>
        <taxon>Legionellaceae</taxon>
        <taxon>Legionella</taxon>
    </lineage>
</organism>
<dbReference type="Proteomes" id="UP000201728">
    <property type="component" value="Chromosome"/>
</dbReference>
<dbReference type="AlphaFoldDB" id="A0A222P5F9"/>
<dbReference type="OrthoDB" id="5652699at2"/>
<gene>
    <name evidence="1" type="ORF">clem_12780</name>
</gene>
<proteinExistence type="predicted"/>
<reference evidence="2" key="1">
    <citation type="submission" date="2016-07" db="EMBL/GenBank/DDBJ databases">
        <authorList>
            <person name="Florea S."/>
            <person name="Webb J.S."/>
            <person name="Jaromczyk J."/>
            <person name="Schardl C.L."/>
        </authorList>
    </citation>
    <scope>NUCLEOTIDE SEQUENCE [LARGE SCALE GENOMIC DNA]</scope>
    <source>
        <strain evidence="2">CDC-D5610</strain>
    </source>
</reference>
<sequence>MPLPSYLQPLQTLRNIVQIQPCVNLAEQAFIHTAADNNSIDSLRGELLRTLEVLLQYKTKNNGVFYSLKHYTWAFFEPAQNLRRLENLFSSEIQLIENKIVTALQGLARAYPINDVDVFDFEPIEEDEKYWLNLKGRKYRLETLAEWISIRQEFIYPEDNRVMFSQDIESLKRLCSLHNISLKPKPIYSELLKEAIVAAGFSIAEIRELDVPRLHNNHLKVLHKLMTTYHFSKREAFAELQGLNSEQAEALNELYAQGLRGNHLRNLSIDESEYSPHHTVVLQLLINEWHYNIESAVEAISNCDADEVQQYYSMSPPHL</sequence>
<accession>A0A222P5F9</accession>
<name>A0A222P5F9_9GAMM</name>
<dbReference type="RefSeq" id="WP_094091870.1">
    <property type="nucleotide sequence ID" value="NZ_CP016397.1"/>
</dbReference>
<evidence type="ECO:0000313" key="1">
    <source>
        <dbReference type="EMBL" id="ASQ47090.1"/>
    </source>
</evidence>
<evidence type="ECO:0000313" key="2">
    <source>
        <dbReference type="Proteomes" id="UP000201728"/>
    </source>
</evidence>
<dbReference type="EMBL" id="CP016397">
    <property type="protein sequence ID" value="ASQ47090.1"/>
    <property type="molecule type" value="Genomic_DNA"/>
</dbReference>
<keyword evidence="2" id="KW-1185">Reference proteome</keyword>
<protein>
    <submittedName>
        <fullName evidence="1">Uncharacterized protein</fullName>
    </submittedName>
</protein>